<feature type="chain" id="PRO_5032561303" description="Lipoprotein" evidence="1">
    <location>
        <begin position="18"/>
        <end position="138"/>
    </location>
</feature>
<sequence>MNRLPALFLALALGACATASKKSNLEALKPTVEQFHQAIRWRDYRAAARLIVPERQLDFQRARIERHDDRDLTITDYEIEDVKVSEDGQRATVQSRIQWMRLPSASEQTALVVSEFVFRNGVWLLERQLDGPFEGELP</sequence>
<organism evidence="2 3">
    <name type="scientific">Pyxidicoccus fallax</name>
    <dbReference type="NCBI Taxonomy" id="394095"/>
    <lineage>
        <taxon>Bacteria</taxon>
        <taxon>Pseudomonadati</taxon>
        <taxon>Myxococcota</taxon>
        <taxon>Myxococcia</taxon>
        <taxon>Myxococcales</taxon>
        <taxon>Cystobacterineae</taxon>
        <taxon>Myxococcaceae</taxon>
        <taxon>Pyxidicoccus</taxon>
    </lineage>
</organism>
<dbReference type="EMBL" id="JABBJJ010000417">
    <property type="protein sequence ID" value="NMO22392.1"/>
    <property type="molecule type" value="Genomic_DNA"/>
</dbReference>
<dbReference type="PROSITE" id="PS51257">
    <property type="entry name" value="PROKAR_LIPOPROTEIN"/>
    <property type="match status" value="1"/>
</dbReference>
<dbReference type="AlphaFoldDB" id="A0A848LXX4"/>
<proteinExistence type="predicted"/>
<evidence type="ECO:0000256" key="1">
    <source>
        <dbReference type="SAM" id="SignalP"/>
    </source>
</evidence>
<name>A0A848LXX4_9BACT</name>
<dbReference type="InterPro" id="IPR032710">
    <property type="entry name" value="NTF2-like_dom_sf"/>
</dbReference>
<evidence type="ECO:0000313" key="3">
    <source>
        <dbReference type="Proteomes" id="UP000518300"/>
    </source>
</evidence>
<gene>
    <name evidence="2" type="ORF">HG543_47190</name>
</gene>
<evidence type="ECO:0000313" key="2">
    <source>
        <dbReference type="EMBL" id="NMO22392.1"/>
    </source>
</evidence>
<feature type="signal peptide" evidence="1">
    <location>
        <begin position="1"/>
        <end position="17"/>
    </location>
</feature>
<comment type="caution">
    <text evidence="2">The sequence shown here is derived from an EMBL/GenBank/DDBJ whole genome shotgun (WGS) entry which is preliminary data.</text>
</comment>
<keyword evidence="1" id="KW-0732">Signal</keyword>
<reference evidence="2 3" key="1">
    <citation type="submission" date="2020-04" db="EMBL/GenBank/DDBJ databases">
        <title>Draft genome of Pyxidicoccus fallax type strain.</title>
        <authorList>
            <person name="Whitworth D.E."/>
        </authorList>
    </citation>
    <scope>NUCLEOTIDE SEQUENCE [LARGE SCALE GENOMIC DNA]</scope>
    <source>
        <strain evidence="2 3">DSM 14698</strain>
    </source>
</reference>
<keyword evidence="3" id="KW-1185">Reference proteome</keyword>
<evidence type="ECO:0008006" key="4">
    <source>
        <dbReference type="Google" id="ProtNLM"/>
    </source>
</evidence>
<dbReference type="Proteomes" id="UP000518300">
    <property type="component" value="Unassembled WGS sequence"/>
</dbReference>
<dbReference type="SUPFAM" id="SSF54427">
    <property type="entry name" value="NTF2-like"/>
    <property type="match status" value="1"/>
</dbReference>
<accession>A0A848LXX4</accession>
<protein>
    <recommendedName>
        <fullName evidence="4">Lipoprotein</fullName>
    </recommendedName>
</protein>